<reference evidence="1 2" key="1">
    <citation type="submission" date="2018-03" db="EMBL/GenBank/DDBJ databases">
        <title>Cross-interface Injection: A General Nanoliter Liquid Handling Method Applied to Single Cells Genome Amplification Automated Nanoliter Liquid Handling Applied to Single Cell Multiple Displacement Amplification.</title>
        <authorList>
            <person name="Yun J."/>
            <person name="Xu P."/>
            <person name="Xu J."/>
            <person name="Dai X."/>
            <person name="Wang Y."/>
            <person name="Zheng X."/>
            <person name="Cao C."/>
            <person name="Yi Q."/>
            <person name="Zhu Y."/>
            <person name="Wang L."/>
            <person name="Dong Z."/>
            <person name="Huang Y."/>
            <person name="Huang L."/>
            <person name="Du W."/>
        </authorList>
    </citation>
    <scope>NUCLEOTIDE SEQUENCE [LARGE SCALE GENOMIC DNA]</scope>
    <source>
        <strain evidence="1 2">Z-D1-2</strain>
    </source>
</reference>
<evidence type="ECO:0000313" key="1">
    <source>
        <dbReference type="EMBL" id="PTB89984.1"/>
    </source>
</evidence>
<proteinExistence type="predicted"/>
<gene>
    <name evidence="1" type="ORF">C9994_17425</name>
</gene>
<accession>A0A2T4D842</accession>
<comment type="caution">
    <text evidence="1">The sequence shown here is derived from an EMBL/GenBank/DDBJ whole genome shotgun (WGS) entry which is preliminary data.</text>
</comment>
<dbReference type="AlphaFoldDB" id="A0A2T4D842"/>
<dbReference type="Proteomes" id="UP000240608">
    <property type="component" value="Unassembled WGS sequence"/>
</dbReference>
<name>A0A2T4D842_9BACT</name>
<dbReference type="EMBL" id="PYVU01000679">
    <property type="protein sequence ID" value="PTB89984.1"/>
    <property type="molecule type" value="Genomic_DNA"/>
</dbReference>
<protein>
    <submittedName>
        <fullName evidence="1">Uncharacterized protein</fullName>
    </submittedName>
</protein>
<evidence type="ECO:0000313" key="2">
    <source>
        <dbReference type="Proteomes" id="UP000240608"/>
    </source>
</evidence>
<organism evidence="1 2">
    <name type="scientific">Marivirga lumbricoides</name>
    <dbReference type="NCBI Taxonomy" id="1046115"/>
    <lineage>
        <taxon>Bacteria</taxon>
        <taxon>Pseudomonadati</taxon>
        <taxon>Bacteroidota</taxon>
        <taxon>Cytophagia</taxon>
        <taxon>Cytophagales</taxon>
        <taxon>Marivirgaceae</taxon>
        <taxon>Marivirga</taxon>
    </lineage>
</organism>
<sequence>MNVLYWRSKGIDTLIAHGVEITSQITDGHMAKRGQAMILLLFFQQHGVSFRKQAFSLSAVGPGGRLRKM</sequence>